<keyword evidence="3 5" id="KW-1133">Transmembrane helix</keyword>
<feature type="transmembrane region" description="Helical" evidence="5">
    <location>
        <begin position="374"/>
        <end position="400"/>
    </location>
</feature>
<comment type="subcellular location">
    <subcellularLocation>
        <location evidence="1">Membrane</location>
        <topology evidence="1">Multi-pass membrane protein</topology>
    </subcellularLocation>
</comment>
<dbReference type="GO" id="GO:0022857">
    <property type="term" value="F:transmembrane transporter activity"/>
    <property type="evidence" value="ECO:0007669"/>
    <property type="project" value="InterPro"/>
</dbReference>
<protein>
    <submittedName>
        <fullName evidence="7">Putative cycloheximide resistance protein</fullName>
    </submittedName>
</protein>
<evidence type="ECO:0000256" key="5">
    <source>
        <dbReference type="SAM" id="Phobius"/>
    </source>
</evidence>
<dbReference type="Pfam" id="PF07690">
    <property type="entry name" value="MFS_1"/>
    <property type="match status" value="1"/>
</dbReference>
<dbReference type="InterPro" id="IPR011701">
    <property type="entry name" value="MFS"/>
</dbReference>
<feature type="transmembrane region" description="Helical" evidence="5">
    <location>
        <begin position="226"/>
        <end position="246"/>
    </location>
</feature>
<feature type="transmembrane region" description="Helical" evidence="5">
    <location>
        <begin position="202"/>
        <end position="220"/>
    </location>
</feature>
<dbReference type="SUPFAM" id="SSF103473">
    <property type="entry name" value="MFS general substrate transporter"/>
    <property type="match status" value="1"/>
</dbReference>
<evidence type="ECO:0000256" key="4">
    <source>
        <dbReference type="ARBA" id="ARBA00023136"/>
    </source>
</evidence>
<name>A0A2J6QCR5_9HELO</name>
<dbReference type="Proteomes" id="UP000235672">
    <property type="component" value="Unassembled WGS sequence"/>
</dbReference>
<reference evidence="7 8" key="1">
    <citation type="submission" date="2016-05" db="EMBL/GenBank/DDBJ databases">
        <title>A degradative enzymes factory behind the ericoid mycorrhizal symbiosis.</title>
        <authorList>
            <consortium name="DOE Joint Genome Institute"/>
            <person name="Martino E."/>
            <person name="Morin E."/>
            <person name="Grelet G."/>
            <person name="Kuo A."/>
            <person name="Kohler A."/>
            <person name="Daghino S."/>
            <person name="Barry K."/>
            <person name="Choi C."/>
            <person name="Cichocki N."/>
            <person name="Clum A."/>
            <person name="Copeland A."/>
            <person name="Hainaut M."/>
            <person name="Haridas S."/>
            <person name="Labutti K."/>
            <person name="Lindquist E."/>
            <person name="Lipzen A."/>
            <person name="Khouja H.-R."/>
            <person name="Murat C."/>
            <person name="Ohm R."/>
            <person name="Olson A."/>
            <person name="Spatafora J."/>
            <person name="Veneault-Fourrey C."/>
            <person name="Henrissat B."/>
            <person name="Grigoriev I."/>
            <person name="Martin F."/>
            <person name="Perotto S."/>
        </authorList>
    </citation>
    <scope>NUCLEOTIDE SEQUENCE [LARGE SCALE GENOMIC DNA]</scope>
    <source>
        <strain evidence="7 8">UAMH 7357</strain>
    </source>
</reference>
<dbReference type="EMBL" id="KZ613473">
    <property type="protein sequence ID" value="PMD24045.1"/>
    <property type="molecule type" value="Genomic_DNA"/>
</dbReference>
<dbReference type="STRING" id="1745343.A0A2J6QCR5"/>
<feature type="transmembrane region" description="Helical" evidence="5">
    <location>
        <begin position="328"/>
        <end position="354"/>
    </location>
</feature>
<feature type="transmembrane region" description="Helical" evidence="5">
    <location>
        <begin position="72"/>
        <end position="99"/>
    </location>
</feature>
<evidence type="ECO:0000256" key="3">
    <source>
        <dbReference type="ARBA" id="ARBA00022989"/>
    </source>
</evidence>
<feature type="transmembrane region" description="Helical" evidence="5">
    <location>
        <begin position="167"/>
        <end position="190"/>
    </location>
</feature>
<dbReference type="Gene3D" id="1.20.1250.20">
    <property type="entry name" value="MFS general substrate transporter like domains"/>
    <property type="match status" value="1"/>
</dbReference>
<dbReference type="PROSITE" id="PS50850">
    <property type="entry name" value="MFS"/>
    <property type="match status" value="1"/>
</dbReference>
<feature type="domain" description="Major facilitator superfamily (MFS) profile" evidence="6">
    <location>
        <begin position="72"/>
        <end position="549"/>
    </location>
</feature>
<keyword evidence="8" id="KW-1185">Reference proteome</keyword>
<keyword evidence="4 5" id="KW-0472">Membrane</keyword>
<feature type="transmembrane region" description="Helical" evidence="5">
    <location>
        <begin position="111"/>
        <end position="130"/>
    </location>
</feature>
<keyword evidence="2 5" id="KW-0812">Transmembrane</keyword>
<feature type="transmembrane region" description="Helical" evidence="5">
    <location>
        <begin position="507"/>
        <end position="528"/>
    </location>
</feature>
<dbReference type="AlphaFoldDB" id="A0A2J6QCR5"/>
<feature type="transmembrane region" description="Helical" evidence="5">
    <location>
        <begin position="412"/>
        <end position="435"/>
    </location>
</feature>
<accession>A0A2J6QCR5</accession>
<dbReference type="PANTHER" id="PTHR23502:SF4">
    <property type="entry name" value="MAJOR FACILITATOR SUPERFAMILY (MFS) PROFILE DOMAIN-CONTAINING PROTEIN-RELATED"/>
    <property type="match status" value="1"/>
</dbReference>
<feature type="transmembrane region" description="Helical" evidence="5">
    <location>
        <begin position="137"/>
        <end position="155"/>
    </location>
</feature>
<dbReference type="PANTHER" id="PTHR23502">
    <property type="entry name" value="MAJOR FACILITATOR SUPERFAMILY"/>
    <property type="match status" value="1"/>
</dbReference>
<dbReference type="InterPro" id="IPR036259">
    <property type="entry name" value="MFS_trans_sf"/>
</dbReference>
<evidence type="ECO:0000259" key="6">
    <source>
        <dbReference type="PROSITE" id="PS50850"/>
    </source>
</evidence>
<sequence length="549" mass="60989">MPFGILEDKGLEQVPGTSCMNDQSDVPREYEQIPRALLKHATGRYSHVILVPQPSDSPNDPLNWPTWRKDMILLIVGFVAAVVGAFGPMLSPGFLIIAADLNIKVSTLGQSTAWLILTIGFSLFIMNPLAKVWGRRPVFIISIAVMFACSVWGAYAKNYSSFLASRVVAGFGMAPYEVLVQCTIGDLYFVHERATRIAAWNMFLLGGISGGSLISGYIIQDIGWKWTFGICAIFFGAFLPMVFFFVPETAYVRVPVERRLAVVNLQVSDSENPATKNGKEATNTSRMSAQISATNEQKDSYLKSLRFMTGKQYTTAPFWKILIRPVVVFWYPGVLWGFLIYGVTLTWIVVFSVVNAQIFGVAPYNFTPSQIGLISLSPLIMTVVGLMIAGPLNDFICLYLAKKNHGIYEPEFRLVLMFLVLILGVVGFFGFGATLHYKTHWIGPVLCFGIANMAMTFETGCVFGYIIDSYEDLSEEAFVAINARNLLTFGLTYFINDWVTNEGPLNVFNVLGSSFIGVVVLTIPLWIFGKEIRSAIARNEALTRFMKDD</sequence>
<proteinExistence type="predicted"/>
<gene>
    <name evidence="7" type="ORF">NA56DRAFT_677762</name>
</gene>
<evidence type="ECO:0000313" key="8">
    <source>
        <dbReference type="Proteomes" id="UP000235672"/>
    </source>
</evidence>
<evidence type="ECO:0000256" key="2">
    <source>
        <dbReference type="ARBA" id="ARBA00022692"/>
    </source>
</evidence>
<evidence type="ECO:0000313" key="7">
    <source>
        <dbReference type="EMBL" id="PMD24045.1"/>
    </source>
</evidence>
<evidence type="ECO:0000256" key="1">
    <source>
        <dbReference type="ARBA" id="ARBA00004141"/>
    </source>
</evidence>
<organism evidence="7 8">
    <name type="scientific">Hyaloscypha hepaticicola</name>
    <dbReference type="NCBI Taxonomy" id="2082293"/>
    <lineage>
        <taxon>Eukaryota</taxon>
        <taxon>Fungi</taxon>
        <taxon>Dikarya</taxon>
        <taxon>Ascomycota</taxon>
        <taxon>Pezizomycotina</taxon>
        <taxon>Leotiomycetes</taxon>
        <taxon>Helotiales</taxon>
        <taxon>Hyaloscyphaceae</taxon>
        <taxon>Hyaloscypha</taxon>
    </lineage>
</organism>
<dbReference type="GO" id="GO:0005886">
    <property type="term" value="C:plasma membrane"/>
    <property type="evidence" value="ECO:0007669"/>
    <property type="project" value="TreeGrafter"/>
</dbReference>
<dbReference type="InterPro" id="IPR020846">
    <property type="entry name" value="MFS_dom"/>
</dbReference>
<dbReference type="OrthoDB" id="2585655at2759"/>